<feature type="transmembrane region" description="Helical" evidence="1">
    <location>
        <begin position="82"/>
        <end position="109"/>
    </location>
</feature>
<evidence type="ECO:0000256" key="1">
    <source>
        <dbReference type="SAM" id="Phobius"/>
    </source>
</evidence>
<sequence length="200" mass="24370">MNDILYEIERLIKVIKDINKIERKIKYIKRKNLKKGEYSLAEKIIGFILVLLNIFGILIFFTNSKMFIGIDLVQIFFYSNNIVLTILIIILVVFSSIEITIFMIEYIGFKHIRDEMRIRRWEKKYKYKLEYMKNKKNEQIKFLKSDKIPQDYVNIKMLYFLKYNIKLENLKNGKKIVEAYKYNVIKYLWVNILILRNRGR</sequence>
<evidence type="ECO:0000313" key="2">
    <source>
        <dbReference type="EMBL" id="KXZ40351.1"/>
    </source>
</evidence>
<dbReference type="PATRIC" id="fig|1121328.3.peg.1435"/>
<evidence type="ECO:0000313" key="3">
    <source>
        <dbReference type="EMBL" id="SHK36738.1"/>
    </source>
</evidence>
<dbReference type="Proteomes" id="UP000323392">
    <property type="component" value="Unassembled WGS sequence"/>
</dbReference>
<evidence type="ECO:0000313" key="4">
    <source>
        <dbReference type="Proteomes" id="UP000092605"/>
    </source>
</evidence>
<reference evidence="3 5" key="2">
    <citation type="submission" date="2016-11" db="EMBL/GenBank/DDBJ databases">
        <authorList>
            <person name="Varghese N."/>
            <person name="Submissions S."/>
        </authorList>
    </citation>
    <scope>NUCLEOTIDE SEQUENCE [LARGE SCALE GENOMIC DNA]</scope>
    <source>
        <strain evidence="3 5">DSM 7308</strain>
    </source>
</reference>
<organism evidence="2 4">
    <name type="scientific">Alkalithermobacter thermoalcaliphilus JW-YL-7 = DSM 7308</name>
    <dbReference type="NCBI Taxonomy" id="1121328"/>
    <lineage>
        <taxon>Bacteria</taxon>
        <taxon>Bacillati</taxon>
        <taxon>Bacillota</taxon>
        <taxon>Clostridia</taxon>
        <taxon>Peptostreptococcales</taxon>
        <taxon>Tepidibacteraceae</taxon>
        <taxon>Alkalithermobacter</taxon>
    </lineage>
</organism>
<protein>
    <submittedName>
        <fullName evidence="2">Uncharacterized protein</fullName>
    </submittedName>
</protein>
<dbReference type="STRING" id="1121328.JWYL7_1426"/>
<dbReference type="Proteomes" id="UP000092605">
    <property type="component" value="Unassembled WGS sequence"/>
</dbReference>
<dbReference type="AlphaFoldDB" id="A0A150FRV0"/>
<keyword evidence="5" id="KW-1185">Reference proteome</keyword>
<evidence type="ECO:0000313" key="5">
    <source>
        <dbReference type="Proteomes" id="UP000323392"/>
    </source>
</evidence>
<dbReference type="EMBL" id="LSFY01000001">
    <property type="protein sequence ID" value="KXZ40351.1"/>
    <property type="molecule type" value="Genomic_DNA"/>
</dbReference>
<reference evidence="2 4" key="1">
    <citation type="submission" date="2016-02" db="EMBL/GenBank/DDBJ databases">
        <title>Draft genome sequence for Clostridium paradoxum JW-YL-7.</title>
        <authorList>
            <person name="Utturkar S.M."/>
            <person name="Lancaster A."/>
            <person name="Poole F.L."/>
            <person name="Adams M.W."/>
            <person name="Brown S.D."/>
        </authorList>
    </citation>
    <scope>NUCLEOTIDE SEQUENCE [LARGE SCALE GENOMIC DNA]</scope>
    <source>
        <strain evidence="2 4">JW-YL-7</strain>
    </source>
</reference>
<name>A0A150FRV0_CLOPD</name>
<proteinExistence type="predicted"/>
<keyword evidence="1" id="KW-0472">Membrane</keyword>
<dbReference type="RefSeq" id="WP_066071064.1">
    <property type="nucleotide sequence ID" value="NZ_FRBG01000001.1"/>
</dbReference>
<accession>A0A150FRV0</accession>
<gene>
    <name evidence="2" type="ORF">JWYL7_1426</name>
    <name evidence="3" type="ORF">SAMN05661008_00095</name>
</gene>
<keyword evidence="1" id="KW-0812">Transmembrane</keyword>
<feature type="transmembrane region" description="Helical" evidence="1">
    <location>
        <begin position="40"/>
        <end position="62"/>
    </location>
</feature>
<comment type="caution">
    <text evidence="2">The sequence shown here is derived from an EMBL/GenBank/DDBJ whole genome shotgun (WGS) entry which is preliminary data.</text>
</comment>
<dbReference type="OrthoDB" id="10013298at2"/>
<keyword evidence="1" id="KW-1133">Transmembrane helix</keyword>
<dbReference type="EMBL" id="FRBG01000001">
    <property type="protein sequence ID" value="SHK36738.1"/>
    <property type="molecule type" value="Genomic_DNA"/>
</dbReference>